<protein>
    <submittedName>
        <fullName evidence="1">Uncharacterized protein</fullName>
    </submittedName>
</protein>
<dbReference type="Proteomes" id="UP000653076">
    <property type="component" value="Unassembled WGS sequence"/>
</dbReference>
<name>A0ABQ4JGA0_9ACTN</name>
<gene>
    <name evidence="1" type="ORF">Vqi01_46540</name>
</gene>
<evidence type="ECO:0000313" key="1">
    <source>
        <dbReference type="EMBL" id="GIJ29492.1"/>
    </source>
</evidence>
<comment type="caution">
    <text evidence="1">The sequence shown here is derived from an EMBL/GenBank/DDBJ whole genome shotgun (WGS) entry which is preliminary data.</text>
</comment>
<keyword evidence="2" id="KW-1185">Reference proteome</keyword>
<proteinExistence type="predicted"/>
<evidence type="ECO:0000313" key="2">
    <source>
        <dbReference type="Proteomes" id="UP000653076"/>
    </source>
</evidence>
<accession>A0ABQ4JGA0</accession>
<sequence length="120" mass="12907">MTGQQPGDAGNPGLVPAETAMPTRQSVTYIILTTLRPDSGLIVGGVRAVAHTEICRRLNGPDGRDALVAAYIRIADALVPVDVEAIELPAVDGLARYRIRTWLGQQLIGQCELKTPLHRK</sequence>
<organism evidence="1 2">
    <name type="scientific">Micromonospora qiuiae</name>
    <dbReference type="NCBI Taxonomy" id="502268"/>
    <lineage>
        <taxon>Bacteria</taxon>
        <taxon>Bacillati</taxon>
        <taxon>Actinomycetota</taxon>
        <taxon>Actinomycetes</taxon>
        <taxon>Micromonosporales</taxon>
        <taxon>Micromonosporaceae</taxon>
        <taxon>Micromonospora</taxon>
    </lineage>
</organism>
<reference evidence="1 2" key="1">
    <citation type="submission" date="2021-01" db="EMBL/GenBank/DDBJ databases">
        <title>Whole genome shotgun sequence of Verrucosispora qiuiae NBRC 106684.</title>
        <authorList>
            <person name="Komaki H."/>
            <person name="Tamura T."/>
        </authorList>
    </citation>
    <scope>NUCLEOTIDE SEQUENCE [LARGE SCALE GENOMIC DNA]</scope>
    <source>
        <strain evidence="1 2">NBRC 106684</strain>
    </source>
</reference>
<dbReference type="EMBL" id="BOPC01000073">
    <property type="protein sequence ID" value="GIJ29492.1"/>
    <property type="molecule type" value="Genomic_DNA"/>
</dbReference>